<proteinExistence type="predicted"/>
<keyword evidence="1" id="KW-0456">Lyase</keyword>
<dbReference type="Pfam" id="PF02746">
    <property type="entry name" value="MR_MLE_N"/>
    <property type="match status" value="1"/>
</dbReference>
<dbReference type="SUPFAM" id="SSF54826">
    <property type="entry name" value="Enolase N-terminal domain-like"/>
    <property type="match status" value="1"/>
</dbReference>
<gene>
    <name evidence="3" type="ORF">METZ01_LOCUS479370</name>
</gene>
<feature type="non-terminal residue" evidence="3">
    <location>
        <position position="227"/>
    </location>
</feature>
<dbReference type="Pfam" id="PF13378">
    <property type="entry name" value="MR_MLE_C"/>
    <property type="match status" value="1"/>
</dbReference>
<dbReference type="InterPro" id="IPR034593">
    <property type="entry name" value="DgoD-like"/>
</dbReference>
<dbReference type="SUPFAM" id="SSF51604">
    <property type="entry name" value="Enolase C-terminal domain-like"/>
    <property type="match status" value="1"/>
</dbReference>
<dbReference type="EMBL" id="UINC01205371">
    <property type="protein sequence ID" value="SVE26516.1"/>
    <property type="molecule type" value="Genomic_DNA"/>
</dbReference>
<dbReference type="PANTHER" id="PTHR48080:SF2">
    <property type="entry name" value="D-GALACTONATE DEHYDRATASE"/>
    <property type="match status" value="1"/>
</dbReference>
<sequence>MKITDIDTLMVDSPGRKWTIVRVHTDEGLTGLGEATYSQKEPVVCAAVEHMKTELIGADPSRIEWIWHHIYRRSSVSGIWRMAGPVWMSAMAGIDIALWDIKGQVAGLPIYELLGGAFRDRVDVYTHFGGATPETQAEMALQKKEEGYFALKGGASWTDRAALDWDTYLDDGDPARTVANFEAVRQAVGSGVKLFIDCHGRFTVANSIRLAKRLEHLDLFAYEDPVA</sequence>
<reference evidence="3" key="1">
    <citation type="submission" date="2018-05" db="EMBL/GenBank/DDBJ databases">
        <authorList>
            <person name="Lanie J.A."/>
            <person name="Ng W.-L."/>
            <person name="Kazmierczak K.M."/>
            <person name="Andrzejewski T.M."/>
            <person name="Davidsen T.M."/>
            <person name="Wayne K.J."/>
            <person name="Tettelin H."/>
            <person name="Glass J.I."/>
            <person name="Rusch D."/>
            <person name="Podicherti R."/>
            <person name="Tsui H.-C.T."/>
            <person name="Winkler M.E."/>
        </authorList>
    </citation>
    <scope>NUCLEOTIDE SEQUENCE</scope>
</reference>
<dbReference type="InterPro" id="IPR036849">
    <property type="entry name" value="Enolase-like_C_sf"/>
</dbReference>
<accession>A0A383C260</accession>
<dbReference type="PANTHER" id="PTHR48080">
    <property type="entry name" value="D-GALACTONATE DEHYDRATASE-RELATED"/>
    <property type="match status" value="1"/>
</dbReference>
<dbReference type="AlphaFoldDB" id="A0A383C260"/>
<evidence type="ECO:0000259" key="2">
    <source>
        <dbReference type="SMART" id="SM00922"/>
    </source>
</evidence>
<feature type="domain" description="Mandelate racemase/muconate lactonizing enzyme C-terminal" evidence="2">
    <location>
        <begin position="133"/>
        <end position="227"/>
    </location>
</feature>
<dbReference type="SMART" id="SM00922">
    <property type="entry name" value="MR_MLE"/>
    <property type="match status" value="1"/>
</dbReference>
<dbReference type="InterPro" id="IPR013342">
    <property type="entry name" value="Mandelate_racemase_C"/>
</dbReference>
<dbReference type="GO" id="GO:0016829">
    <property type="term" value="F:lyase activity"/>
    <property type="evidence" value="ECO:0007669"/>
    <property type="project" value="UniProtKB-KW"/>
</dbReference>
<evidence type="ECO:0000313" key="3">
    <source>
        <dbReference type="EMBL" id="SVE26516.1"/>
    </source>
</evidence>
<dbReference type="InterPro" id="IPR029017">
    <property type="entry name" value="Enolase-like_N"/>
</dbReference>
<dbReference type="Gene3D" id="3.20.20.120">
    <property type="entry name" value="Enolase-like C-terminal domain"/>
    <property type="match status" value="1"/>
</dbReference>
<dbReference type="Gene3D" id="3.30.390.10">
    <property type="entry name" value="Enolase-like, N-terminal domain"/>
    <property type="match status" value="1"/>
</dbReference>
<evidence type="ECO:0000256" key="1">
    <source>
        <dbReference type="ARBA" id="ARBA00023239"/>
    </source>
</evidence>
<dbReference type="GO" id="GO:0009063">
    <property type="term" value="P:amino acid catabolic process"/>
    <property type="evidence" value="ECO:0007669"/>
    <property type="project" value="InterPro"/>
</dbReference>
<name>A0A383C260_9ZZZZ</name>
<dbReference type="InterPro" id="IPR013341">
    <property type="entry name" value="Mandelate_racemase_N_dom"/>
</dbReference>
<dbReference type="InterPro" id="IPR029065">
    <property type="entry name" value="Enolase_C-like"/>
</dbReference>
<organism evidence="3">
    <name type="scientific">marine metagenome</name>
    <dbReference type="NCBI Taxonomy" id="408172"/>
    <lineage>
        <taxon>unclassified sequences</taxon>
        <taxon>metagenomes</taxon>
        <taxon>ecological metagenomes</taxon>
    </lineage>
</organism>
<dbReference type="PROSITE" id="PS00908">
    <property type="entry name" value="MR_MLE_1"/>
    <property type="match status" value="1"/>
</dbReference>
<dbReference type="InterPro" id="IPR018110">
    <property type="entry name" value="Mandel_Rmase/mucon_lact_enz_CS"/>
</dbReference>
<dbReference type="CDD" id="cd03316">
    <property type="entry name" value="MR_like"/>
    <property type="match status" value="1"/>
</dbReference>
<protein>
    <recommendedName>
        <fullName evidence="2">Mandelate racemase/muconate lactonizing enzyme C-terminal domain-containing protein</fullName>
    </recommendedName>
</protein>